<organism evidence="2 3">
    <name type="scientific">Volvox reticuliferus</name>
    <dbReference type="NCBI Taxonomy" id="1737510"/>
    <lineage>
        <taxon>Eukaryota</taxon>
        <taxon>Viridiplantae</taxon>
        <taxon>Chlorophyta</taxon>
        <taxon>core chlorophytes</taxon>
        <taxon>Chlorophyceae</taxon>
        <taxon>CS clade</taxon>
        <taxon>Chlamydomonadales</taxon>
        <taxon>Volvocaceae</taxon>
        <taxon>Volvox</taxon>
    </lineage>
</organism>
<gene>
    <name evidence="2" type="ORF">Vretimale_648</name>
</gene>
<dbReference type="EMBL" id="BNCQ01000001">
    <property type="protein sequence ID" value="GIL94447.1"/>
    <property type="molecule type" value="Genomic_DNA"/>
</dbReference>
<protein>
    <submittedName>
        <fullName evidence="2">Uncharacterized protein</fullName>
    </submittedName>
</protein>
<dbReference type="Proteomes" id="UP000722791">
    <property type="component" value="Unassembled WGS sequence"/>
</dbReference>
<proteinExistence type="predicted"/>
<sequence>MKIWSNCRSGVGTLTINNKALRSRITWSHNLKLRAGSIADGNGDLWPAVEYGPAKGFGSGKRGSTPRQQPEDAPPPTPAARDRSPAARPPRQPSAQDSYGRPRKVPGRG</sequence>
<reference evidence="2" key="1">
    <citation type="journal article" date="2021" name="Proc. Natl. Acad. Sci. U.S.A.">
        <title>Three genomes in the algal genus Volvox reveal the fate of a haploid sex-determining region after a transition to homothallism.</title>
        <authorList>
            <person name="Yamamoto K."/>
            <person name="Hamaji T."/>
            <person name="Kawai-Toyooka H."/>
            <person name="Matsuzaki R."/>
            <person name="Takahashi F."/>
            <person name="Nishimura Y."/>
            <person name="Kawachi M."/>
            <person name="Noguchi H."/>
            <person name="Minakuchi Y."/>
            <person name="Umen J.G."/>
            <person name="Toyoda A."/>
            <person name="Nozaki H."/>
        </authorList>
    </citation>
    <scope>NUCLEOTIDE SEQUENCE</scope>
    <source>
        <strain evidence="2">NIES-3785</strain>
    </source>
</reference>
<evidence type="ECO:0000313" key="3">
    <source>
        <dbReference type="Proteomes" id="UP000722791"/>
    </source>
</evidence>
<name>A0A8J4FXI2_9CHLO</name>
<feature type="region of interest" description="Disordered" evidence="1">
    <location>
        <begin position="36"/>
        <end position="109"/>
    </location>
</feature>
<evidence type="ECO:0000313" key="2">
    <source>
        <dbReference type="EMBL" id="GIL94447.1"/>
    </source>
</evidence>
<evidence type="ECO:0000256" key="1">
    <source>
        <dbReference type="SAM" id="MobiDB-lite"/>
    </source>
</evidence>
<dbReference type="AlphaFoldDB" id="A0A8J4FXI2"/>
<accession>A0A8J4FXI2</accession>
<comment type="caution">
    <text evidence="2">The sequence shown here is derived from an EMBL/GenBank/DDBJ whole genome shotgun (WGS) entry which is preliminary data.</text>
</comment>
<feature type="non-terminal residue" evidence="2">
    <location>
        <position position="1"/>
    </location>
</feature>